<accession>A0A2K3JY02</accession>
<dbReference type="EMBL" id="ASHM01079624">
    <property type="protein sequence ID" value="PNX58931.1"/>
    <property type="molecule type" value="Genomic_DNA"/>
</dbReference>
<organism evidence="3 4">
    <name type="scientific">Trifolium pratense</name>
    <name type="common">Red clover</name>
    <dbReference type="NCBI Taxonomy" id="57577"/>
    <lineage>
        <taxon>Eukaryota</taxon>
        <taxon>Viridiplantae</taxon>
        <taxon>Streptophyta</taxon>
        <taxon>Embryophyta</taxon>
        <taxon>Tracheophyta</taxon>
        <taxon>Spermatophyta</taxon>
        <taxon>Magnoliopsida</taxon>
        <taxon>eudicotyledons</taxon>
        <taxon>Gunneridae</taxon>
        <taxon>Pentapetalae</taxon>
        <taxon>rosids</taxon>
        <taxon>fabids</taxon>
        <taxon>Fabales</taxon>
        <taxon>Fabaceae</taxon>
        <taxon>Papilionoideae</taxon>
        <taxon>50 kb inversion clade</taxon>
        <taxon>NPAAA clade</taxon>
        <taxon>Hologalegina</taxon>
        <taxon>IRL clade</taxon>
        <taxon>Trifolieae</taxon>
        <taxon>Trifolium</taxon>
    </lineage>
</organism>
<proteinExistence type="predicted"/>
<protein>
    <submittedName>
        <fullName evidence="3">Uncharacterized protein</fullName>
    </submittedName>
</protein>
<keyword evidence="2" id="KW-0472">Membrane</keyword>
<feature type="transmembrane region" description="Helical" evidence="2">
    <location>
        <begin position="41"/>
        <end position="62"/>
    </location>
</feature>
<reference evidence="3 4" key="2">
    <citation type="journal article" date="2017" name="Front. Plant Sci.">
        <title>Gene Classification and Mining of Molecular Markers Useful in Red Clover (Trifolium pratense) Breeding.</title>
        <authorList>
            <person name="Istvanek J."/>
            <person name="Dluhosova J."/>
            <person name="Dluhos P."/>
            <person name="Patkova L."/>
            <person name="Nedelnik J."/>
            <person name="Repkova J."/>
        </authorList>
    </citation>
    <scope>NUCLEOTIDE SEQUENCE [LARGE SCALE GENOMIC DNA]</scope>
    <source>
        <strain evidence="4">cv. Tatra</strain>
        <tissue evidence="3">Young leaves</tissue>
    </source>
</reference>
<evidence type="ECO:0000256" key="1">
    <source>
        <dbReference type="SAM" id="MobiDB-lite"/>
    </source>
</evidence>
<feature type="compositionally biased region" description="Gly residues" evidence="1">
    <location>
        <begin position="7"/>
        <end position="20"/>
    </location>
</feature>
<evidence type="ECO:0000313" key="3">
    <source>
        <dbReference type="EMBL" id="PNX58931.1"/>
    </source>
</evidence>
<name>A0A2K3JY02_TRIPR</name>
<dbReference type="AlphaFoldDB" id="A0A2K3JY02"/>
<keyword evidence="2" id="KW-0812">Transmembrane</keyword>
<keyword evidence="2" id="KW-1133">Transmembrane helix</keyword>
<reference evidence="3 4" key="1">
    <citation type="journal article" date="2014" name="Am. J. Bot.">
        <title>Genome assembly and annotation for red clover (Trifolium pratense; Fabaceae).</title>
        <authorList>
            <person name="Istvanek J."/>
            <person name="Jaros M."/>
            <person name="Krenek A."/>
            <person name="Repkova J."/>
        </authorList>
    </citation>
    <scope>NUCLEOTIDE SEQUENCE [LARGE SCALE GENOMIC DNA]</scope>
    <source>
        <strain evidence="4">cv. Tatra</strain>
        <tissue evidence="3">Young leaves</tissue>
    </source>
</reference>
<gene>
    <name evidence="3" type="ORF">L195_g051162</name>
</gene>
<evidence type="ECO:0000313" key="4">
    <source>
        <dbReference type="Proteomes" id="UP000236291"/>
    </source>
</evidence>
<evidence type="ECO:0000256" key="2">
    <source>
        <dbReference type="SAM" id="Phobius"/>
    </source>
</evidence>
<feature type="region of interest" description="Disordered" evidence="1">
    <location>
        <begin position="1"/>
        <end position="20"/>
    </location>
</feature>
<sequence>MASLGWESGGGRGCGGGSCGFGRRRCWGSVRPYFSMSLCRLGFRIGGFGCMILTMVILYYQLLTSQDSYNTLTP</sequence>
<dbReference type="Proteomes" id="UP000236291">
    <property type="component" value="Unassembled WGS sequence"/>
</dbReference>
<comment type="caution">
    <text evidence="3">The sequence shown here is derived from an EMBL/GenBank/DDBJ whole genome shotgun (WGS) entry which is preliminary data.</text>
</comment>